<accession>A0A8S1Y8L7</accession>
<dbReference type="AlphaFoldDB" id="A0A8S1Y8L7"/>
<proteinExistence type="predicted"/>
<keyword evidence="1" id="KW-0175">Coiled coil</keyword>
<evidence type="ECO:0000313" key="3">
    <source>
        <dbReference type="Proteomes" id="UP000689195"/>
    </source>
</evidence>
<organism evidence="2 3">
    <name type="scientific">Paramecium pentaurelia</name>
    <dbReference type="NCBI Taxonomy" id="43138"/>
    <lineage>
        <taxon>Eukaryota</taxon>
        <taxon>Sar</taxon>
        <taxon>Alveolata</taxon>
        <taxon>Ciliophora</taxon>
        <taxon>Intramacronucleata</taxon>
        <taxon>Oligohymenophorea</taxon>
        <taxon>Peniculida</taxon>
        <taxon>Parameciidae</taxon>
        <taxon>Paramecium</taxon>
    </lineage>
</organism>
<protein>
    <submittedName>
        <fullName evidence="2">Uncharacterized protein</fullName>
    </submittedName>
</protein>
<sequence>MNTYKKPLNNIESLRNQIQQLQLDLTKQKQNIISKIYGNRSFETTPQMNQEEGYKSALFSNKISMRKDTQLHQDWNIYKSKQIEKDKLQLQDQLHQLENEKKKKLDQLFQEYQLKKQQVNEEFDTKMKYVQNELQKQDQLNKSLEQDQQKKLVSSFRKNSNKEKMKVRFQGDYYIRARTEH</sequence>
<dbReference type="Proteomes" id="UP000689195">
    <property type="component" value="Unassembled WGS sequence"/>
</dbReference>
<dbReference type="OrthoDB" id="10341457at2759"/>
<dbReference type="EMBL" id="CAJJDO010000157">
    <property type="protein sequence ID" value="CAD8209941.1"/>
    <property type="molecule type" value="Genomic_DNA"/>
</dbReference>
<evidence type="ECO:0000313" key="2">
    <source>
        <dbReference type="EMBL" id="CAD8209941.1"/>
    </source>
</evidence>
<feature type="coiled-coil region" evidence="1">
    <location>
        <begin position="80"/>
        <end position="150"/>
    </location>
</feature>
<name>A0A8S1Y8L7_9CILI</name>
<reference evidence="2" key="1">
    <citation type="submission" date="2021-01" db="EMBL/GenBank/DDBJ databases">
        <authorList>
            <consortium name="Genoscope - CEA"/>
            <person name="William W."/>
        </authorList>
    </citation>
    <scope>NUCLEOTIDE SEQUENCE</scope>
</reference>
<keyword evidence="3" id="KW-1185">Reference proteome</keyword>
<gene>
    <name evidence="2" type="ORF">PPENT_87.1.T1570029</name>
</gene>
<evidence type="ECO:0000256" key="1">
    <source>
        <dbReference type="SAM" id="Coils"/>
    </source>
</evidence>
<comment type="caution">
    <text evidence="2">The sequence shown here is derived from an EMBL/GenBank/DDBJ whole genome shotgun (WGS) entry which is preliminary data.</text>
</comment>